<proteinExistence type="inferred from homology"/>
<dbReference type="EC" id="3.4.16.-" evidence="6"/>
<dbReference type="Proteomes" id="UP001521116">
    <property type="component" value="Unassembled WGS sequence"/>
</dbReference>
<dbReference type="InterPro" id="IPR018202">
    <property type="entry name" value="Ser_caboxypep_ser_AS"/>
</dbReference>
<organism evidence="7 8">
    <name type="scientific">Neofusicoccum ribis</name>
    <dbReference type="NCBI Taxonomy" id="45134"/>
    <lineage>
        <taxon>Eukaryota</taxon>
        <taxon>Fungi</taxon>
        <taxon>Dikarya</taxon>
        <taxon>Ascomycota</taxon>
        <taxon>Pezizomycotina</taxon>
        <taxon>Dothideomycetes</taxon>
        <taxon>Dothideomycetes incertae sedis</taxon>
        <taxon>Botryosphaeriales</taxon>
        <taxon>Botryosphaeriaceae</taxon>
        <taxon>Neofusicoccum</taxon>
    </lineage>
</organism>
<dbReference type="EMBL" id="JAJVDC020000131">
    <property type="protein sequence ID" value="KAL1622647.1"/>
    <property type="molecule type" value="Genomic_DNA"/>
</dbReference>
<sequence length="552" mass="60949">MLRTQFLTAITALEVILLQHVAAIYPPFEERDLPENAGGLTVIRSPSGAEIRYKEPGICETTPGVKSYSGYVSLNETTNMFFYFFPRRQDPHDAPFTLWLNGGPGSDSMIGLFQEHGPCNISADLTAELNPYSWNEVSNMLYLSQPIGVGFSYATTGEGCFNETTEEYSNCTEPDGRYSVVDPYAYPTSYIAAEGAWHILQAFMSNLPLLDPEISNKDVDFHLWTESYGGHYGPAFYDYFYEHNFAIGNGTENGTKMNMGTLGIINGIIDAKIQSPYYYIFANNNTYGIKAVNDSVYTFMENVYHMPNGCADYLDSCASADRSTFHGKVVCATAANICRGLIRNIYTSLSGRGTYDIRHPQDDPTPPDYFVDYLNLASVQQALGVNINYTSTSSDAVAMGFGDYGDFAYPTFKSDLEHILAQGVRVALFYGDADFTCNWLGGEAVSLALEFPDQDAFRAAGYAPFVVEGTEYGVVRQYGNFSFARIYDSGHEIPYYQPEASLEYFRRTLAGLSISDGLERVDGGYETNGTAEATHTQSYVPLPTCSPGVNAC</sequence>
<dbReference type="Gene3D" id="3.40.50.1820">
    <property type="entry name" value="alpha/beta hydrolase"/>
    <property type="match status" value="1"/>
</dbReference>
<dbReference type="PANTHER" id="PTHR11802">
    <property type="entry name" value="SERINE PROTEASE FAMILY S10 SERINE CARBOXYPEPTIDASE"/>
    <property type="match status" value="1"/>
</dbReference>
<keyword evidence="4 6" id="KW-0378">Hydrolase</keyword>
<reference evidence="7 8" key="1">
    <citation type="submission" date="2024-02" db="EMBL/GenBank/DDBJ databases">
        <title>De novo assembly and annotation of 12 fungi associated with fruit tree decline syndrome in Ontario, Canada.</title>
        <authorList>
            <person name="Sulman M."/>
            <person name="Ellouze W."/>
            <person name="Ilyukhin E."/>
        </authorList>
    </citation>
    <scope>NUCLEOTIDE SEQUENCE [LARGE SCALE GENOMIC DNA]</scope>
    <source>
        <strain evidence="7 8">M1-105</strain>
    </source>
</reference>
<evidence type="ECO:0000256" key="5">
    <source>
        <dbReference type="ARBA" id="ARBA00023180"/>
    </source>
</evidence>
<comment type="similarity">
    <text evidence="1 6">Belongs to the peptidase S10 family.</text>
</comment>
<evidence type="ECO:0000313" key="8">
    <source>
        <dbReference type="Proteomes" id="UP001521116"/>
    </source>
</evidence>
<keyword evidence="6" id="KW-0732">Signal</keyword>
<name>A0ABR3SJL0_9PEZI</name>
<keyword evidence="5" id="KW-0325">Glycoprotein</keyword>
<evidence type="ECO:0000256" key="2">
    <source>
        <dbReference type="ARBA" id="ARBA00022645"/>
    </source>
</evidence>
<gene>
    <name evidence="7" type="ORF">SLS56_008629</name>
</gene>
<dbReference type="Pfam" id="PF00450">
    <property type="entry name" value="Peptidase_S10"/>
    <property type="match status" value="1"/>
</dbReference>
<dbReference type="InterPro" id="IPR033124">
    <property type="entry name" value="Ser_caboxypep_his_AS"/>
</dbReference>
<dbReference type="PROSITE" id="PS00560">
    <property type="entry name" value="CARBOXYPEPT_SER_HIS"/>
    <property type="match status" value="1"/>
</dbReference>
<dbReference type="InterPro" id="IPR029058">
    <property type="entry name" value="AB_hydrolase_fold"/>
</dbReference>
<dbReference type="PRINTS" id="PR00724">
    <property type="entry name" value="CRBOXYPTASEC"/>
</dbReference>
<evidence type="ECO:0000256" key="6">
    <source>
        <dbReference type="RuleBase" id="RU361156"/>
    </source>
</evidence>
<keyword evidence="3 6" id="KW-0645">Protease</keyword>
<dbReference type="SUPFAM" id="SSF53474">
    <property type="entry name" value="alpha/beta-Hydrolases"/>
    <property type="match status" value="1"/>
</dbReference>
<protein>
    <recommendedName>
        <fullName evidence="6">Carboxypeptidase</fullName>
        <ecNumber evidence="6">3.4.16.-</ecNumber>
    </recommendedName>
</protein>
<comment type="caution">
    <text evidence="7">The sequence shown here is derived from an EMBL/GenBank/DDBJ whole genome shotgun (WGS) entry which is preliminary data.</text>
</comment>
<keyword evidence="8" id="KW-1185">Reference proteome</keyword>
<evidence type="ECO:0000256" key="1">
    <source>
        <dbReference type="ARBA" id="ARBA00009431"/>
    </source>
</evidence>
<keyword evidence="2 6" id="KW-0121">Carboxypeptidase</keyword>
<dbReference type="PANTHER" id="PTHR11802:SF131">
    <property type="entry name" value="CARBOXYPEPTIDASE"/>
    <property type="match status" value="1"/>
</dbReference>
<feature type="signal peptide" evidence="6">
    <location>
        <begin position="1"/>
        <end position="23"/>
    </location>
</feature>
<feature type="chain" id="PRO_5044964425" description="Carboxypeptidase" evidence="6">
    <location>
        <begin position="24"/>
        <end position="552"/>
    </location>
</feature>
<evidence type="ECO:0000256" key="3">
    <source>
        <dbReference type="ARBA" id="ARBA00022670"/>
    </source>
</evidence>
<evidence type="ECO:0000256" key="4">
    <source>
        <dbReference type="ARBA" id="ARBA00022801"/>
    </source>
</evidence>
<dbReference type="PROSITE" id="PS00131">
    <property type="entry name" value="CARBOXYPEPT_SER_SER"/>
    <property type="match status" value="1"/>
</dbReference>
<evidence type="ECO:0000313" key="7">
    <source>
        <dbReference type="EMBL" id="KAL1622647.1"/>
    </source>
</evidence>
<dbReference type="InterPro" id="IPR001563">
    <property type="entry name" value="Peptidase_S10"/>
</dbReference>
<accession>A0ABR3SJL0</accession>